<keyword evidence="1" id="KW-0472">Membrane</keyword>
<keyword evidence="1" id="KW-0812">Transmembrane</keyword>
<feature type="transmembrane region" description="Helical" evidence="1">
    <location>
        <begin position="20"/>
        <end position="42"/>
    </location>
</feature>
<name>A0A2M7XAD8_9BACT</name>
<feature type="domain" description="DUF3048" evidence="2">
    <location>
        <begin position="87"/>
        <end position="115"/>
    </location>
</feature>
<evidence type="ECO:0000313" key="3">
    <source>
        <dbReference type="EMBL" id="PJA43136.1"/>
    </source>
</evidence>
<evidence type="ECO:0000256" key="1">
    <source>
        <dbReference type="SAM" id="Phobius"/>
    </source>
</evidence>
<dbReference type="Gene3D" id="3.50.90.10">
    <property type="entry name" value="YerB-like"/>
    <property type="match status" value="1"/>
</dbReference>
<gene>
    <name evidence="3" type="ORF">CO176_00045</name>
</gene>
<accession>A0A2M7XAD8</accession>
<dbReference type="Proteomes" id="UP000230484">
    <property type="component" value="Unassembled WGS sequence"/>
</dbReference>
<dbReference type="AlphaFoldDB" id="A0A2M7XAD8"/>
<evidence type="ECO:0000313" key="4">
    <source>
        <dbReference type="Proteomes" id="UP000230484"/>
    </source>
</evidence>
<feature type="non-terminal residue" evidence="3">
    <location>
        <position position="115"/>
    </location>
</feature>
<dbReference type="SUPFAM" id="SSF159774">
    <property type="entry name" value="YerB-like"/>
    <property type="match status" value="1"/>
</dbReference>
<dbReference type="Pfam" id="PF11258">
    <property type="entry name" value="DUF3048"/>
    <property type="match status" value="1"/>
</dbReference>
<comment type="caution">
    <text evidence="3">The sequence shown here is derived from an EMBL/GenBank/DDBJ whole genome shotgun (WGS) entry which is preliminary data.</text>
</comment>
<sequence>MKEYLAKIKKFTSTRTFMLVVSFLGLFLVSVGISVLVFTFILGRGKSGATPSTGADGKSKINLNLPKVESCPINGQMFTKAEKDIWETRRPIATIIENHVDSRPPSGLSRADVVY</sequence>
<keyword evidence="1" id="KW-1133">Transmembrane helix</keyword>
<reference evidence="4" key="1">
    <citation type="submission" date="2017-09" db="EMBL/GenBank/DDBJ databases">
        <title>Depth-based differentiation of microbial function through sediment-hosted aquifers and enrichment of novel symbionts in the deep terrestrial subsurface.</title>
        <authorList>
            <person name="Probst A.J."/>
            <person name="Ladd B."/>
            <person name="Jarett J.K."/>
            <person name="Geller-Mcgrath D.E."/>
            <person name="Sieber C.M.K."/>
            <person name="Emerson J.B."/>
            <person name="Anantharaman K."/>
            <person name="Thomas B.C."/>
            <person name="Malmstrom R."/>
            <person name="Stieglmeier M."/>
            <person name="Klingl A."/>
            <person name="Woyke T."/>
            <person name="Ryan C.M."/>
            <person name="Banfield J.F."/>
        </authorList>
    </citation>
    <scope>NUCLEOTIDE SEQUENCE [LARGE SCALE GENOMIC DNA]</scope>
</reference>
<dbReference type="EMBL" id="PFWW01000002">
    <property type="protein sequence ID" value="PJA43136.1"/>
    <property type="molecule type" value="Genomic_DNA"/>
</dbReference>
<evidence type="ECO:0000259" key="2">
    <source>
        <dbReference type="Pfam" id="PF11258"/>
    </source>
</evidence>
<dbReference type="InterPro" id="IPR021416">
    <property type="entry name" value="DUF3048_N"/>
</dbReference>
<organism evidence="3 4">
    <name type="scientific">Candidatus Woesebacteria bacterium CG_4_9_14_3_um_filter_39_10</name>
    <dbReference type="NCBI Taxonomy" id="1975056"/>
    <lineage>
        <taxon>Bacteria</taxon>
        <taxon>Candidatus Woeseibacteriota</taxon>
    </lineage>
</organism>
<dbReference type="InterPro" id="IPR023158">
    <property type="entry name" value="YerB-like_sf"/>
</dbReference>
<protein>
    <recommendedName>
        <fullName evidence="2">DUF3048 domain-containing protein</fullName>
    </recommendedName>
</protein>
<proteinExistence type="predicted"/>